<sequence length="68" mass="7584">MISACPNVDIPVNMELAATGVAFIARQRNTGLHVMRVHRRLPFKKQLTGWPIGLFAPLPQPDDFCIGR</sequence>
<proteinExistence type="predicted"/>
<reference evidence="1 2" key="1">
    <citation type="submission" date="2016-06" db="EMBL/GenBank/DDBJ databases">
        <title>Complete genome sequence of a deep-branching marine Gamma Proteobacterium Woeseia oceani type strain XK5.</title>
        <authorList>
            <person name="Mu D."/>
            <person name="Du Z."/>
        </authorList>
    </citation>
    <scope>NUCLEOTIDE SEQUENCE [LARGE SCALE GENOMIC DNA]</scope>
    <source>
        <strain evidence="1 2">XK5</strain>
    </source>
</reference>
<evidence type="ECO:0000313" key="1">
    <source>
        <dbReference type="EMBL" id="ANO50554.1"/>
    </source>
</evidence>
<organism evidence="1 2">
    <name type="scientific">Woeseia oceani</name>
    <dbReference type="NCBI Taxonomy" id="1548547"/>
    <lineage>
        <taxon>Bacteria</taxon>
        <taxon>Pseudomonadati</taxon>
        <taxon>Pseudomonadota</taxon>
        <taxon>Gammaproteobacteria</taxon>
        <taxon>Woeseiales</taxon>
        <taxon>Woeseiaceae</taxon>
        <taxon>Woeseia</taxon>
    </lineage>
</organism>
<dbReference type="AlphaFoldDB" id="A0A193LDU4"/>
<keyword evidence="2" id="KW-1185">Reference proteome</keyword>
<name>A0A193LDU4_9GAMM</name>
<evidence type="ECO:0000313" key="2">
    <source>
        <dbReference type="Proteomes" id="UP000092695"/>
    </source>
</evidence>
<accession>A0A193LDU4</accession>
<dbReference type="Proteomes" id="UP000092695">
    <property type="component" value="Chromosome"/>
</dbReference>
<dbReference type="EMBL" id="CP016268">
    <property type="protein sequence ID" value="ANO50554.1"/>
    <property type="molecule type" value="Genomic_DNA"/>
</dbReference>
<protein>
    <submittedName>
        <fullName evidence="1">Uncharacterized protein</fullName>
    </submittedName>
</protein>
<dbReference type="KEGG" id="woc:BA177_04380"/>
<gene>
    <name evidence="1" type="ORF">BA177_04380</name>
</gene>